<dbReference type="PANTHER" id="PTHR43343">
    <property type="entry name" value="PEPTIDASE S12"/>
    <property type="match status" value="1"/>
</dbReference>
<dbReference type="Proteomes" id="UP000587002">
    <property type="component" value="Unassembled WGS sequence"/>
</dbReference>
<proteinExistence type="inferred from homology"/>
<keyword evidence="2 7" id="KW-0645">Protease</keyword>
<organism evidence="7 8">
    <name type="scientific">Saccharopolyspora hordei</name>
    <dbReference type="NCBI Taxonomy" id="1838"/>
    <lineage>
        <taxon>Bacteria</taxon>
        <taxon>Bacillati</taxon>
        <taxon>Actinomycetota</taxon>
        <taxon>Actinomycetes</taxon>
        <taxon>Pseudonocardiales</taxon>
        <taxon>Pseudonocardiaceae</taxon>
        <taxon>Saccharopolyspora</taxon>
    </lineage>
</organism>
<keyword evidence="5" id="KW-0812">Transmembrane</keyword>
<reference evidence="7 8" key="1">
    <citation type="submission" date="2020-07" db="EMBL/GenBank/DDBJ databases">
        <title>Sequencing the genomes of 1000 actinobacteria strains.</title>
        <authorList>
            <person name="Klenk H.-P."/>
        </authorList>
    </citation>
    <scope>NUCLEOTIDE SEQUENCE [LARGE SCALE GENOMIC DNA]</scope>
    <source>
        <strain evidence="7 8">DSM 44065</strain>
    </source>
</reference>
<feature type="compositionally biased region" description="Low complexity" evidence="4">
    <location>
        <begin position="158"/>
        <end position="171"/>
    </location>
</feature>
<dbReference type="GO" id="GO:0006508">
    <property type="term" value="P:proteolysis"/>
    <property type="evidence" value="ECO:0007669"/>
    <property type="project" value="UniProtKB-KW"/>
</dbReference>
<dbReference type="RefSeq" id="WP_179724275.1">
    <property type="nucleotide sequence ID" value="NZ_BAABFH010000001.1"/>
</dbReference>
<dbReference type="AlphaFoldDB" id="A0A853AV40"/>
<dbReference type="InterPro" id="IPR001478">
    <property type="entry name" value="PDZ"/>
</dbReference>
<feature type="compositionally biased region" description="Low complexity" evidence="4">
    <location>
        <begin position="105"/>
        <end position="121"/>
    </location>
</feature>
<evidence type="ECO:0000313" key="7">
    <source>
        <dbReference type="EMBL" id="NYI86520.1"/>
    </source>
</evidence>
<evidence type="ECO:0000256" key="4">
    <source>
        <dbReference type="SAM" id="MobiDB-lite"/>
    </source>
</evidence>
<feature type="region of interest" description="Disordered" evidence="4">
    <location>
        <begin position="1"/>
        <end position="183"/>
    </location>
</feature>
<comment type="caution">
    <text evidence="7">The sequence shown here is derived from an EMBL/GenBank/DDBJ whole genome shotgun (WGS) entry which is preliminary data.</text>
</comment>
<evidence type="ECO:0000256" key="3">
    <source>
        <dbReference type="ARBA" id="ARBA00022801"/>
    </source>
</evidence>
<evidence type="ECO:0000259" key="6">
    <source>
        <dbReference type="PROSITE" id="PS50106"/>
    </source>
</evidence>
<dbReference type="Gene3D" id="2.30.42.10">
    <property type="match status" value="1"/>
</dbReference>
<keyword evidence="5" id="KW-1133">Transmembrane helix</keyword>
<evidence type="ECO:0000256" key="1">
    <source>
        <dbReference type="ARBA" id="ARBA00010541"/>
    </source>
</evidence>
<feature type="compositionally biased region" description="Basic and acidic residues" evidence="4">
    <location>
        <begin position="14"/>
        <end position="32"/>
    </location>
</feature>
<dbReference type="Pfam" id="PF13180">
    <property type="entry name" value="PDZ_2"/>
    <property type="match status" value="1"/>
</dbReference>
<dbReference type="SMART" id="SM00228">
    <property type="entry name" value="PDZ"/>
    <property type="match status" value="1"/>
</dbReference>
<evidence type="ECO:0000256" key="2">
    <source>
        <dbReference type="ARBA" id="ARBA00022670"/>
    </source>
</evidence>
<feature type="domain" description="PDZ" evidence="6">
    <location>
        <begin position="456"/>
        <end position="539"/>
    </location>
</feature>
<dbReference type="PROSITE" id="PS50106">
    <property type="entry name" value="PDZ"/>
    <property type="match status" value="1"/>
</dbReference>
<dbReference type="SUPFAM" id="SSF50156">
    <property type="entry name" value="PDZ domain-like"/>
    <property type="match status" value="1"/>
</dbReference>
<keyword evidence="5" id="KW-0472">Membrane</keyword>
<dbReference type="InterPro" id="IPR051201">
    <property type="entry name" value="Chloro_Bact_Ser_Proteases"/>
</dbReference>
<dbReference type="Gene3D" id="2.40.10.10">
    <property type="entry name" value="Trypsin-like serine proteases"/>
    <property type="match status" value="2"/>
</dbReference>
<evidence type="ECO:0000313" key="8">
    <source>
        <dbReference type="Proteomes" id="UP000587002"/>
    </source>
</evidence>
<name>A0A853AV40_9PSEU</name>
<accession>A0A853AV40</accession>
<dbReference type="Pfam" id="PF13365">
    <property type="entry name" value="Trypsin_2"/>
    <property type="match status" value="1"/>
</dbReference>
<sequence>MTDQPGTPAQGPDHQGRRHDGPRASQTDHDGRPAQPVHPWQGASTTARGVPATVNGSAEPPRLAPKPLHRPPVDPAQSASFRRPPGVTGSFDPNRPALPVRGIEGTAPPAAPLAGAFGRPADSTEQLQRAPGERPMTPEPDEEPVLWGSDERDPWRNPAAGAVLGPPAASADQDEGSGPTETGPLLSAREVLFGRRVHPRALAVLGVVALLIGLAGGFIGRITAEEGNPLLNPSVTLAEVETGNPDRPKGTVASVAKRVVPAVVSVEVRVGAQGGSGSGVVIDGDGYVVTNNHVVSMAADTPNAQVSAVFHDGTRAPARIVGRDVKTDLAVIKVEVANPTVAQLGDSDSLAVGDDVIAIGSPLGLAGTVTTGIVSSVHRPMRLAGEGTDTNAVIDAIQTDAAINPGNSGGALVDGNGAVVGINSAIRTLGAGGMGGSIGLGFAIPIDDVRRIAQELIRTGHVQHADLGVNAKSVSDGLADGAQVQNVQDGSAAAAAGIAEGDVIIKVGERKVGSADELVVAVDRHQVGEQVPVTVVRQGRELVLDVTLR</sequence>
<feature type="transmembrane region" description="Helical" evidence="5">
    <location>
        <begin position="201"/>
        <end position="220"/>
    </location>
</feature>
<keyword evidence="3" id="KW-0378">Hydrolase</keyword>
<gene>
    <name evidence="7" type="ORF">HNR68_005150</name>
</gene>
<dbReference type="InterPro" id="IPR009003">
    <property type="entry name" value="Peptidase_S1_PA"/>
</dbReference>
<dbReference type="InterPro" id="IPR043504">
    <property type="entry name" value="Peptidase_S1_PA_chymotrypsin"/>
</dbReference>
<dbReference type="PANTHER" id="PTHR43343:SF3">
    <property type="entry name" value="PROTEASE DO-LIKE 8, CHLOROPLASTIC"/>
    <property type="match status" value="1"/>
</dbReference>
<dbReference type="EMBL" id="JACCFJ010000001">
    <property type="protein sequence ID" value="NYI86520.1"/>
    <property type="molecule type" value="Genomic_DNA"/>
</dbReference>
<dbReference type="InterPro" id="IPR001940">
    <property type="entry name" value="Peptidase_S1C"/>
</dbReference>
<dbReference type="PRINTS" id="PR00834">
    <property type="entry name" value="PROTEASES2C"/>
</dbReference>
<dbReference type="GO" id="GO:0004252">
    <property type="term" value="F:serine-type endopeptidase activity"/>
    <property type="evidence" value="ECO:0007669"/>
    <property type="project" value="InterPro"/>
</dbReference>
<evidence type="ECO:0000256" key="5">
    <source>
        <dbReference type="SAM" id="Phobius"/>
    </source>
</evidence>
<dbReference type="SUPFAM" id="SSF50494">
    <property type="entry name" value="Trypsin-like serine proteases"/>
    <property type="match status" value="1"/>
</dbReference>
<protein>
    <submittedName>
        <fullName evidence="7">S1-C subfamily serine protease</fullName>
    </submittedName>
</protein>
<keyword evidence="8" id="KW-1185">Reference proteome</keyword>
<comment type="similarity">
    <text evidence="1">Belongs to the peptidase S1C family.</text>
</comment>
<dbReference type="InterPro" id="IPR036034">
    <property type="entry name" value="PDZ_sf"/>
</dbReference>